<evidence type="ECO:0000313" key="2">
    <source>
        <dbReference type="Proteomes" id="UP000187406"/>
    </source>
</evidence>
<sequence length="174" mass="19812">MSTPPPYPYLTTLNVGNFVIIKLTQNNFLLWEIQILSLIESQDLLGFLNVQILDPNKEIKGIGGQPVANPTYVLWKKTDRLVKAWITGMLSKKVLGHVLGIETSHNLWTILTKAFSQATTAQKFELHSKMQYHLKTDAMSIGNYLNGFKSIFDQLHSIEKPVMDQRKFSFFSPT</sequence>
<dbReference type="AlphaFoldDB" id="A0A1Q3CQD1"/>
<name>A0A1Q3CQD1_CEPFO</name>
<dbReference type="PANTHER" id="PTHR47481:SF10">
    <property type="entry name" value="COPIA-LIKE POLYPROTEIN_RETROTRANSPOSON"/>
    <property type="match status" value="1"/>
</dbReference>
<keyword evidence="2" id="KW-1185">Reference proteome</keyword>
<evidence type="ECO:0000313" key="1">
    <source>
        <dbReference type="EMBL" id="GAV82460.1"/>
    </source>
</evidence>
<accession>A0A1Q3CQD1</accession>
<gene>
    <name evidence="1" type="ORF">CFOL_v3_25911</name>
</gene>
<dbReference type="EMBL" id="BDDD01002643">
    <property type="protein sequence ID" value="GAV82460.1"/>
    <property type="molecule type" value="Genomic_DNA"/>
</dbReference>
<reference evidence="2" key="1">
    <citation type="submission" date="2016-04" db="EMBL/GenBank/DDBJ databases">
        <title>Cephalotus genome sequencing.</title>
        <authorList>
            <person name="Fukushima K."/>
            <person name="Hasebe M."/>
            <person name="Fang X."/>
        </authorList>
    </citation>
    <scope>NUCLEOTIDE SEQUENCE [LARGE SCALE GENOMIC DNA]</scope>
    <source>
        <strain evidence="2">cv. St1</strain>
    </source>
</reference>
<comment type="caution">
    <text evidence="1">The sequence shown here is derived from an EMBL/GenBank/DDBJ whole genome shotgun (WGS) entry which is preliminary data.</text>
</comment>
<dbReference type="OrthoDB" id="1845088at2759"/>
<dbReference type="Proteomes" id="UP000187406">
    <property type="component" value="Unassembled WGS sequence"/>
</dbReference>
<dbReference type="Pfam" id="PF14223">
    <property type="entry name" value="Retrotran_gag_2"/>
    <property type="match status" value="1"/>
</dbReference>
<dbReference type="PANTHER" id="PTHR47481">
    <property type="match status" value="1"/>
</dbReference>
<protein>
    <submittedName>
        <fullName evidence="1">UBN2_3 domain-containing protein</fullName>
    </submittedName>
</protein>
<organism evidence="1 2">
    <name type="scientific">Cephalotus follicularis</name>
    <name type="common">Albany pitcher plant</name>
    <dbReference type="NCBI Taxonomy" id="3775"/>
    <lineage>
        <taxon>Eukaryota</taxon>
        <taxon>Viridiplantae</taxon>
        <taxon>Streptophyta</taxon>
        <taxon>Embryophyta</taxon>
        <taxon>Tracheophyta</taxon>
        <taxon>Spermatophyta</taxon>
        <taxon>Magnoliopsida</taxon>
        <taxon>eudicotyledons</taxon>
        <taxon>Gunneridae</taxon>
        <taxon>Pentapetalae</taxon>
        <taxon>rosids</taxon>
        <taxon>fabids</taxon>
        <taxon>Oxalidales</taxon>
        <taxon>Cephalotaceae</taxon>
        <taxon>Cephalotus</taxon>
    </lineage>
</organism>
<proteinExistence type="predicted"/>
<dbReference type="InParanoid" id="A0A1Q3CQD1"/>